<keyword evidence="3 11" id="KW-0812">Transmembrane</keyword>
<reference evidence="13 14" key="1">
    <citation type="submission" date="2016-03" db="EMBL/GenBank/DDBJ databases">
        <authorList>
            <person name="Ploux O."/>
        </authorList>
    </citation>
    <scope>NUCLEOTIDE SEQUENCE [LARGE SCALE GENOMIC DNA]</scope>
    <source>
        <strain evidence="13 14">URUG2</strain>
    </source>
</reference>
<dbReference type="Pfam" id="PF07960">
    <property type="entry name" value="CBP4"/>
    <property type="match status" value="1"/>
</dbReference>
<dbReference type="GO" id="GO:0005743">
    <property type="term" value="C:mitochondrial inner membrane"/>
    <property type="evidence" value="ECO:0007669"/>
    <property type="project" value="UniProtKB-SubCell"/>
</dbReference>
<dbReference type="GeneID" id="35602036"/>
<evidence type="ECO:0000256" key="2">
    <source>
        <dbReference type="ARBA" id="ARBA00006780"/>
    </source>
</evidence>
<dbReference type="PANTHER" id="PTHR28202:SF1">
    <property type="entry name" value="ASSEMBLY FACTOR CBP4"/>
    <property type="match status" value="1"/>
</dbReference>
<evidence type="ECO:0000313" key="14">
    <source>
        <dbReference type="Proteomes" id="UP000225277"/>
    </source>
</evidence>
<keyword evidence="6 11" id="KW-0496">Mitochondrion</keyword>
<keyword evidence="5 11" id="KW-1133">Transmembrane helix</keyword>
<dbReference type="GO" id="GO:0034551">
    <property type="term" value="P:mitochondrial respiratory chain complex III assembly"/>
    <property type="evidence" value="ECO:0007669"/>
    <property type="project" value="TreeGrafter"/>
</dbReference>
<keyword evidence="4 11" id="KW-0999">Mitochondrion inner membrane</keyword>
<comment type="function">
    <text evidence="9 11">Essential for the assembly of ubiquinol-cytochrome c reductase. It has a direct effect on the correct occurrence of the Rieske protein, core 4, core 5 and apocytochrome b.</text>
</comment>
<evidence type="ECO:0000256" key="9">
    <source>
        <dbReference type="ARBA" id="ARBA00025413"/>
    </source>
</evidence>
<evidence type="ECO:0000256" key="3">
    <source>
        <dbReference type="ARBA" id="ARBA00022692"/>
    </source>
</evidence>
<protein>
    <recommendedName>
        <fullName evidence="10 11">Cytochrome b mRNA-processing protein 4</fullName>
    </recommendedName>
</protein>
<evidence type="ECO:0000256" key="11">
    <source>
        <dbReference type="RuleBase" id="RU368005"/>
    </source>
</evidence>
<keyword evidence="7 11" id="KW-0472">Membrane</keyword>
<name>A0A2D3V6J0_9PEZI</name>
<evidence type="ECO:0000256" key="5">
    <source>
        <dbReference type="ARBA" id="ARBA00022989"/>
    </source>
</evidence>
<proteinExistence type="inferred from homology"/>
<accession>A0A2D3V6J0</accession>
<gene>
    <name evidence="13" type="ORF">RCC_06911</name>
</gene>
<evidence type="ECO:0000256" key="4">
    <source>
        <dbReference type="ARBA" id="ARBA00022792"/>
    </source>
</evidence>
<feature type="compositionally biased region" description="Basic and acidic residues" evidence="12">
    <location>
        <begin position="93"/>
        <end position="112"/>
    </location>
</feature>
<dbReference type="OrthoDB" id="5576752at2759"/>
<dbReference type="InterPro" id="IPR012420">
    <property type="entry name" value="Cbp4"/>
</dbReference>
<dbReference type="RefSeq" id="XP_023627939.1">
    <property type="nucleotide sequence ID" value="XM_023772171.1"/>
</dbReference>
<evidence type="ECO:0000256" key="8">
    <source>
        <dbReference type="ARBA" id="ARBA00023186"/>
    </source>
</evidence>
<feature type="transmembrane region" description="Helical" evidence="11">
    <location>
        <begin position="6"/>
        <end position="27"/>
    </location>
</feature>
<organism evidence="13 14">
    <name type="scientific">Ramularia collo-cygni</name>
    <dbReference type="NCBI Taxonomy" id="112498"/>
    <lineage>
        <taxon>Eukaryota</taxon>
        <taxon>Fungi</taxon>
        <taxon>Dikarya</taxon>
        <taxon>Ascomycota</taxon>
        <taxon>Pezizomycotina</taxon>
        <taxon>Dothideomycetes</taxon>
        <taxon>Dothideomycetidae</taxon>
        <taxon>Mycosphaerellales</taxon>
        <taxon>Mycosphaerellaceae</taxon>
        <taxon>Ramularia</taxon>
    </lineage>
</organism>
<keyword evidence="8 11" id="KW-0143">Chaperone</keyword>
<evidence type="ECO:0000313" key="13">
    <source>
        <dbReference type="EMBL" id="CZT21050.1"/>
    </source>
</evidence>
<evidence type="ECO:0000256" key="7">
    <source>
        <dbReference type="ARBA" id="ARBA00023136"/>
    </source>
</evidence>
<keyword evidence="14" id="KW-1185">Reference proteome</keyword>
<sequence>MKSITYLKMAATGGIICIGGPALVYWVTPSEEELFLKYNPELQRRSIEKRKENQENFDTFVGKLKEYSKSDKQIWTVWEQEAEKHRKQGVQAELDRRRDAEAMRQEIKGSIK</sequence>
<dbReference type="PANTHER" id="PTHR28202">
    <property type="entry name" value="ASSEMBLY FACTOR CBP4"/>
    <property type="match status" value="1"/>
</dbReference>
<feature type="region of interest" description="Disordered" evidence="12">
    <location>
        <begin position="86"/>
        <end position="112"/>
    </location>
</feature>
<comment type="similarity">
    <text evidence="2 11">Belongs to the CBP4 family.</text>
</comment>
<evidence type="ECO:0000256" key="12">
    <source>
        <dbReference type="SAM" id="MobiDB-lite"/>
    </source>
</evidence>
<evidence type="ECO:0000256" key="6">
    <source>
        <dbReference type="ARBA" id="ARBA00023128"/>
    </source>
</evidence>
<dbReference type="AlphaFoldDB" id="A0A2D3V6J0"/>
<dbReference type="EMBL" id="FJUY01000010">
    <property type="protein sequence ID" value="CZT21050.1"/>
    <property type="molecule type" value="Genomic_DNA"/>
</dbReference>
<comment type="subcellular location">
    <subcellularLocation>
        <location evidence="1 11">Mitochondrion inner membrane</location>
        <topology evidence="1 11">Single-pass membrane protein</topology>
    </subcellularLocation>
</comment>
<evidence type="ECO:0000256" key="1">
    <source>
        <dbReference type="ARBA" id="ARBA00004434"/>
    </source>
</evidence>
<dbReference type="Proteomes" id="UP000225277">
    <property type="component" value="Unassembled WGS sequence"/>
</dbReference>
<evidence type="ECO:0000256" key="10">
    <source>
        <dbReference type="ARBA" id="ARBA00031521"/>
    </source>
</evidence>